<dbReference type="Pfam" id="PF00664">
    <property type="entry name" value="ABC_membrane"/>
    <property type="match status" value="1"/>
</dbReference>
<dbReference type="EMBL" id="VLLF01000003">
    <property type="protein sequence ID" value="TWI89502.1"/>
    <property type="molecule type" value="Genomic_DNA"/>
</dbReference>
<dbReference type="SUPFAM" id="SSF52540">
    <property type="entry name" value="P-loop containing nucleoside triphosphate hydrolases"/>
    <property type="match status" value="1"/>
</dbReference>
<protein>
    <submittedName>
        <fullName evidence="10">ATP-binding cassette subfamily C protein CydD</fullName>
    </submittedName>
</protein>
<dbReference type="GO" id="GO:0005886">
    <property type="term" value="C:plasma membrane"/>
    <property type="evidence" value="ECO:0007669"/>
    <property type="project" value="UniProtKB-SubCell"/>
</dbReference>
<dbReference type="Proteomes" id="UP000320593">
    <property type="component" value="Unassembled WGS sequence"/>
</dbReference>
<proteinExistence type="predicted"/>
<evidence type="ECO:0000256" key="4">
    <source>
        <dbReference type="ARBA" id="ARBA00022840"/>
    </source>
</evidence>
<dbReference type="Pfam" id="PF00005">
    <property type="entry name" value="ABC_tran"/>
    <property type="match status" value="1"/>
</dbReference>
<dbReference type="AlphaFoldDB" id="A0A562T7M2"/>
<dbReference type="InterPro" id="IPR003593">
    <property type="entry name" value="AAA+_ATPase"/>
</dbReference>
<dbReference type="InterPro" id="IPR014216">
    <property type="entry name" value="ABC_transptr_CydD"/>
</dbReference>
<keyword evidence="11" id="KW-1185">Reference proteome</keyword>
<dbReference type="Gene3D" id="3.40.50.300">
    <property type="entry name" value="P-loop containing nucleotide triphosphate hydrolases"/>
    <property type="match status" value="1"/>
</dbReference>
<feature type="transmembrane region" description="Helical" evidence="7">
    <location>
        <begin position="98"/>
        <end position="121"/>
    </location>
</feature>
<dbReference type="GO" id="GO:0042883">
    <property type="term" value="P:cysteine transport"/>
    <property type="evidence" value="ECO:0007669"/>
    <property type="project" value="InterPro"/>
</dbReference>
<evidence type="ECO:0000259" key="8">
    <source>
        <dbReference type="PROSITE" id="PS50893"/>
    </source>
</evidence>
<dbReference type="PANTHER" id="PTHR24221">
    <property type="entry name" value="ATP-BINDING CASSETTE SUB-FAMILY B"/>
    <property type="match status" value="1"/>
</dbReference>
<dbReference type="InterPro" id="IPR036640">
    <property type="entry name" value="ABC1_TM_sf"/>
</dbReference>
<keyword evidence="5 7" id="KW-1133">Transmembrane helix</keyword>
<evidence type="ECO:0000256" key="3">
    <source>
        <dbReference type="ARBA" id="ARBA00022741"/>
    </source>
</evidence>
<evidence type="ECO:0000313" key="10">
    <source>
        <dbReference type="EMBL" id="TWI89502.1"/>
    </source>
</evidence>
<dbReference type="InterPro" id="IPR039421">
    <property type="entry name" value="Type_1_exporter"/>
</dbReference>
<dbReference type="CDD" id="cd18584">
    <property type="entry name" value="ABC_6TM_AarD_CydD"/>
    <property type="match status" value="1"/>
</dbReference>
<sequence>MRIARRVIAAGRHRGRRIKLVELTADDRGQGALEGAAEEARTRKPAPADLLLGNERAALSRAGLLLCLSDLLWIGQAALLAFCAASMLSAFMAEDTAVLPLLFLAASAFAFVLIGGARALCQHKAGQMARRVAATVKIRKRGEFLASIARVSPASGMPGSGQMAAYLSEQIDALGPYLTHFMPQQQRLKIVPLAIVLTVLPISWLASLILMVTGPVIPLFMALVGMRAKAASEAQQEELARMSGMLLDRLRGLVTLRLFGALSNTERDIETAGERFRNGTMNVLKIAFLSSTVLELFSALGIAFVAVYVGFSLLGDLSAGTWWGALSFGPGLFILLLAPEFFAPLRAYAAAYHDRAAGLAALSKLDALDRSLTEMAAVNRSDTAVRGTDPAAVQRPGLAQTAPVLRQAPLIDISRLQVGAQSARRLASVTFTARAGEAVILRGRSGSGKTTLIDCLLGFVDADGGHILINGFPLSDFDPAGWRRSVAWIGQSPALFHGSIRSNLELANETASGADLENALALAGASGFVSRLPKGLNTVIGEEGFGLSVGEGRRLALARAALRTDAPVLLADEPTAGLDDDTAQDVIAGLERLAEGRTVLLATHDPRVLRLSWRQIELTAGAREASA</sequence>
<dbReference type="NCBIfam" id="TIGR02857">
    <property type="entry name" value="CydD"/>
    <property type="match status" value="1"/>
</dbReference>
<evidence type="ECO:0000256" key="1">
    <source>
        <dbReference type="ARBA" id="ARBA00004651"/>
    </source>
</evidence>
<evidence type="ECO:0000259" key="9">
    <source>
        <dbReference type="PROSITE" id="PS50929"/>
    </source>
</evidence>
<dbReference type="PROSITE" id="PS50893">
    <property type="entry name" value="ABC_TRANSPORTER_2"/>
    <property type="match status" value="1"/>
</dbReference>
<dbReference type="PANTHER" id="PTHR24221:SF261">
    <property type="entry name" value="GLUTATHIONE_L-CYSTEINE TRANSPORT SYSTEM ATP-BINDING_PERMEASE PROTEIN CYDD"/>
    <property type="match status" value="1"/>
</dbReference>
<evidence type="ECO:0000256" key="6">
    <source>
        <dbReference type="ARBA" id="ARBA00023136"/>
    </source>
</evidence>
<accession>A0A562T7M2</accession>
<dbReference type="SMART" id="SM00382">
    <property type="entry name" value="AAA"/>
    <property type="match status" value="1"/>
</dbReference>
<comment type="caution">
    <text evidence="10">The sequence shown here is derived from an EMBL/GenBank/DDBJ whole genome shotgun (WGS) entry which is preliminary data.</text>
</comment>
<dbReference type="InterPro" id="IPR027417">
    <property type="entry name" value="P-loop_NTPase"/>
</dbReference>
<dbReference type="GO" id="GO:0005524">
    <property type="term" value="F:ATP binding"/>
    <property type="evidence" value="ECO:0007669"/>
    <property type="project" value="UniProtKB-KW"/>
</dbReference>
<keyword evidence="3" id="KW-0547">Nucleotide-binding</keyword>
<dbReference type="PROSITE" id="PS50929">
    <property type="entry name" value="ABC_TM1F"/>
    <property type="match status" value="1"/>
</dbReference>
<keyword evidence="6 7" id="KW-0472">Membrane</keyword>
<dbReference type="InterPro" id="IPR011527">
    <property type="entry name" value="ABC1_TM_dom"/>
</dbReference>
<feature type="domain" description="ABC transporter" evidence="8">
    <location>
        <begin position="408"/>
        <end position="627"/>
    </location>
</feature>
<dbReference type="GO" id="GO:0140359">
    <property type="term" value="F:ABC-type transporter activity"/>
    <property type="evidence" value="ECO:0007669"/>
    <property type="project" value="InterPro"/>
</dbReference>
<evidence type="ECO:0000256" key="2">
    <source>
        <dbReference type="ARBA" id="ARBA00022692"/>
    </source>
</evidence>
<name>A0A562T7M2_9HYPH</name>
<dbReference type="Gene3D" id="1.20.1560.10">
    <property type="entry name" value="ABC transporter type 1, transmembrane domain"/>
    <property type="match status" value="1"/>
</dbReference>
<dbReference type="InterPro" id="IPR003439">
    <property type="entry name" value="ABC_transporter-like_ATP-bd"/>
</dbReference>
<evidence type="ECO:0000313" key="11">
    <source>
        <dbReference type="Proteomes" id="UP000320593"/>
    </source>
</evidence>
<feature type="transmembrane region" description="Helical" evidence="7">
    <location>
        <begin position="321"/>
        <end position="338"/>
    </location>
</feature>
<keyword evidence="4 10" id="KW-0067">ATP-binding</keyword>
<dbReference type="GO" id="GO:0034040">
    <property type="term" value="F:ATPase-coupled lipid transmembrane transporter activity"/>
    <property type="evidence" value="ECO:0007669"/>
    <property type="project" value="TreeGrafter"/>
</dbReference>
<feature type="domain" description="ABC transmembrane type-1" evidence="9">
    <location>
        <begin position="62"/>
        <end position="357"/>
    </location>
</feature>
<feature type="transmembrane region" description="Helical" evidence="7">
    <location>
        <begin position="190"/>
        <end position="210"/>
    </location>
</feature>
<organism evidence="10 11">
    <name type="scientific">Roseibium hamelinense</name>
    <dbReference type="NCBI Taxonomy" id="150831"/>
    <lineage>
        <taxon>Bacteria</taxon>
        <taxon>Pseudomonadati</taxon>
        <taxon>Pseudomonadota</taxon>
        <taxon>Alphaproteobacteria</taxon>
        <taxon>Hyphomicrobiales</taxon>
        <taxon>Stappiaceae</taxon>
        <taxon>Roseibium</taxon>
    </lineage>
</organism>
<gene>
    <name evidence="10" type="ORF">JM93_01705</name>
</gene>
<dbReference type="SUPFAM" id="SSF90123">
    <property type="entry name" value="ABC transporter transmembrane region"/>
    <property type="match status" value="1"/>
</dbReference>
<evidence type="ECO:0000256" key="5">
    <source>
        <dbReference type="ARBA" id="ARBA00022989"/>
    </source>
</evidence>
<dbReference type="GO" id="GO:0016887">
    <property type="term" value="F:ATP hydrolysis activity"/>
    <property type="evidence" value="ECO:0007669"/>
    <property type="project" value="InterPro"/>
</dbReference>
<keyword evidence="2 7" id="KW-0812">Transmembrane</keyword>
<reference evidence="10 11" key="1">
    <citation type="submission" date="2019-07" db="EMBL/GenBank/DDBJ databases">
        <title>Genomic Encyclopedia of Archaeal and Bacterial Type Strains, Phase II (KMG-II): from individual species to whole genera.</title>
        <authorList>
            <person name="Goeker M."/>
        </authorList>
    </citation>
    <scope>NUCLEOTIDE SEQUENCE [LARGE SCALE GENOMIC DNA]</scope>
    <source>
        <strain evidence="10 11">ATCC BAA-252</strain>
    </source>
</reference>
<comment type="subcellular location">
    <subcellularLocation>
        <location evidence="1">Cell membrane</location>
        <topology evidence="1">Multi-pass membrane protein</topology>
    </subcellularLocation>
</comment>
<evidence type="ECO:0000256" key="7">
    <source>
        <dbReference type="SAM" id="Phobius"/>
    </source>
</evidence>
<feature type="transmembrane region" description="Helical" evidence="7">
    <location>
        <begin position="286"/>
        <end position="309"/>
    </location>
</feature>
<feature type="transmembrane region" description="Helical" evidence="7">
    <location>
        <begin position="71"/>
        <end position="92"/>
    </location>
</feature>